<dbReference type="Gene3D" id="1.10.357.10">
    <property type="entry name" value="Tetracycline Repressor, domain 2"/>
    <property type="match status" value="1"/>
</dbReference>
<dbReference type="PANTHER" id="PTHR43479:SF11">
    <property type="entry name" value="ACREF_ENVCD OPERON REPRESSOR-RELATED"/>
    <property type="match status" value="1"/>
</dbReference>
<dbReference type="PANTHER" id="PTHR43479">
    <property type="entry name" value="ACREF/ENVCD OPERON REPRESSOR-RELATED"/>
    <property type="match status" value="1"/>
</dbReference>
<accession>A0A9W6LNB6</accession>
<keyword evidence="1 2" id="KW-0238">DNA-binding</keyword>
<feature type="domain" description="HTH tetR-type" evidence="3">
    <location>
        <begin position="2"/>
        <end position="62"/>
    </location>
</feature>
<dbReference type="Pfam" id="PF00440">
    <property type="entry name" value="TetR_N"/>
    <property type="match status" value="1"/>
</dbReference>
<protein>
    <recommendedName>
        <fullName evidence="3">HTH tetR-type domain-containing protein</fullName>
    </recommendedName>
</protein>
<evidence type="ECO:0000256" key="2">
    <source>
        <dbReference type="PROSITE-ProRule" id="PRU00335"/>
    </source>
</evidence>
<feature type="DNA-binding region" description="H-T-H motif" evidence="2">
    <location>
        <begin position="25"/>
        <end position="44"/>
    </location>
</feature>
<dbReference type="GO" id="GO:0003677">
    <property type="term" value="F:DNA binding"/>
    <property type="evidence" value="ECO:0007669"/>
    <property type="project" value="UniProtKB-UniRule"/>
</dbReference>
<dbReference type="SUPFAM" id="SSF46689">
    <property type="entry name" value="Homeodomain-like"/>
    <property type="match status" value="1"/>
</dbReference>
<evidence type="ECO:0000256" key="1">
    <source>
        <dbReference type="ARBA" id="ARBA00023125"/>
    </source>
</evidence>
<dbReference type="EMBL" id="BSDY01000008">
    <property type="protein sequence ID" value="GLI56462.1"/>
    <property type="molecule type" value="Genomic_DNA"/>
</dbReference>
<dbReference type="PRINTS" id="PR00455">
    <property type="entry name" value="HTHTETR"/>
</dbReference>
<dbReference type="InterPro" id="IPR009057">
    <property type="entry name" value="Homeodomain-like_sf"/>
</dbReference>
<comment type="caution">
    <text evidence="4">The sequence shown here is derived from an EMBL/GenBank/DDBJ whole genome shotgun (WGS) entry which is preliminary data.</text>
</comment>
<evidence type="ECO:0000313" key="4">
    <source>
        <dbReference type="EMBL" id="GLI56462.1"/>
    </source>
</evidence>
<dbReference type="Proteomes" id="UP001144471">
    <property type="component" value="Unassembled WGS sequence"/>
</dbReference>
<dbReference type="RefSeq" id="WP_281835643.1">
    <property type="nucleotide sequence ID" value="NZ_BSDY01000008.1"/>
</dbReference>
<dbReference type="InterPro" id="IPR050624">
    <property type="entry name" value="HTH-type_Tx_Regulator"/>
</dbReference>
<sequence length="210" mass="25009">MNSKKERLIKAGMFYFSINGIAATRVEDITKKAGVAKGTFYTYFSSKEDLLEDIMVQKMEKYVGLFNDLRTSGLDFEGKVKMYLRERFNRFVEDPKLFYMILSLRRTGEIMLLKFLREKLGRRGDKLIKEFFNENIEEIKEEYRGELDIILPSIMAALFSYQDIMAERVRIEVKDEEDYERISKILKRVDIEKYIDQFYNLNIKAMVKED</sequence>
<dbReference type="AlphaFoldDB" id="A0A9W6LNB6"/>
<name>A0A9W6LNB6_9FUSO</name>
<dbReference type="InterPro" id="IPR001647">
    <property type="entry name" value="HTH_TetR"/>
</dbReference>
<organism evidence="4 5">
    <name type="scientific">Propionigenium maris DSM 9537</name>
    <dbReference type="NCBI Taxonomy" id="1123000"/>
    <lineage>
        <taxon>Bacteria</taxon>
        <taxon>Fusobacteriati</taxon>
        <taxon>Fusobacteriota</taxon>
        <taxon>Fusobacteriia</taxon>
        <taxon>Fusobacteriales</taxon>
        <taxon>Fusobacteriaceae</taxon>
        <taxon>Propionigenium</taxon>
    </lineage>
</organism>
<evidence type="ECO:0000313" key="5">
    <source>
        <dbReference type="Proteomes" id="UP001144471"/>
    </source>
</evidence>
<keyword evidence="5" id="KW-1185">Reference proteome</keyword>
<dbReference type="PROSITE" id="PS50977">
    <property type="entry name" value="HTH_TETR_2"/>
    <property type="match status" value="1"/>
</dbReference>
<gene>
    <name evidence="4" type="ORF">PM10SUCC1_19760</name>
</gene>
<proteinExistence type="predicted"/>
<reference evidence="4" key="1">
    <citation type="submission" date="2022-12" db="EMBL/GenBank/DDBJ databases">
        <title>Reference genome sequencing for broad-spectrum identification of bacterial and archaeal isolates by mass spectrometry.</title>
        <authorList>
            <person name="Sekiguchi Y."/>
            <person name="Tourlousse D.M."/>
        </authorList>
    </citation>
    <scope>NUCLEOTIDE SEQUENCE</scope>
    <source>
        <strain evidence="4">10succ1</strain>
    </source>
</reference>
<evidence type="ECO:0000259" key="3">
    <source>
        <dbReference type="PROSITE" id="PS50977"/>
    </source>
</evidence>